<dbReference type="Proteomes" id="UP001266305">
    <property type="component" value="Unassembled WGS sequence"/>
</dbReference>
<name>A0ABQ9UBP2_SAGOE</name>
<evidence type="ECO:0000313" key="1">
    <source>
        <dbReference type="EMBL" id="KAK2094224.1"/>
    </source>
</evidence>
<protein>
    <submittedName>
        <fullName evidence="1">Uncharacterized protein</fullName>
    </submittedName>
</protein>
<comment type="caution">
    <text evidence="1">The sequence shown here is derived from an EMBL/GenBank/DDBJ whole genome shotgun (WGS) entry which is preliminary data.</text>
</comment>
<accession>A0ABQ9UBP2</accession>
<sequence length="103" mass="11575">MHHALRTIILAGIIYEEHLKGIVRPILPVDPQQVLHGLILGTHRRCYSALYALRQSTREMDLCSVRHLLTIDLSLGSCMYIQPFAYLLSDFPVSESAVAATFP</sequence>
<organism evidence="1 2">
    <name type="scientific">Saguinus oedipus</name>
    <name type="common">Cotton-top tamarin</name>
    <name type="synonym">Oedipomidas oedipus</name>
    <dbReference type="NCBI Taxonomy" id="9490"/>
    <lineage>
        <taxon>Eukaryota</taxon>
        <taxon>Metazoa</taxon>
        <taxon>Chordata</taxon>
        <taxon>Craniata</taxon>
        <taxon>Vertebrata</taxon>
        <taxon>Euteleostomi</taxon>
        <taxon>Mammalia</taxon>
        <taxon>Eutheria</taxon>
        <taxon>Euarchontoglires</taxon>
        <taxon>Primates</taxon>
        <taxon>Haplorrhini</taxon>
        <taxon>Platyrrhini</taxon>
        <taxon>Cebidae</taxon>
        <taxon>Callitrichinae</taxon>
        <taxon>Saguinus</taxon>
    </lineage>
</organism>
<keyword evidence="2" id="KW-1185">Reference proteome</keyword>
<feature type="non-terminal residue" evidence="1">
    <location>
        <position position="103"/>
    </location>
</feature>
<proteinExistence type="predicted"/>
<reference evidence="1 2" key="1">
    <citation type="submission" date="2023-05" db="EMBL/GenBank/DDBJ databases">
        <title>B98-5 Cell Line De Novo Hybrid Assembly: An Optical Mapping Approach.</title>
        <authorList>
            <person name="Kananen K."/>
            <person name="Auerbach J.A."/>
            <person name="Kautto E."/>
            <person name="Blachly J.S."/>
        </authorList>
    </citation>
    <scope>NUCLEOTIDE SEQUENCE [LARGE SCALE GENOMIC DNA]</scope>
    <source>
        <strain evidence="1">B95-8</strain>
        <tissue evidence="1">Cell line</tissue>
    </source>
</reference>
<dbReference type="EMBL" id="JASSZA010000014">
    <property type="protein sequence ID" value="KAK2094224.1"/>
    <property type="molecule type" value="Genomic_DNA"/>
</dbReference>
<gene>
    <name evidence="1" type="ORF">P7K49_027962</name>
</gene>
<evidence type="ECO:0000313" key="2">
    <source>
        <dbReference type="Proteomes" id="UP001266305"/>
    </source>
</evidence>